<gene>
    <name evidence="5" type="primary">zapD</name>
    <name evidence="6" type="ORF">AEST_04460</name>
</gene>
<protein>
    <recommendedName>
        <fullName evidence="5">Cell division protein ZapD</fullName>
    </recommendedName>
    <alternativeName>
        <fullName evidence="5">Z ring-associated protein D</fullName>
    </alternativeName>
</protein>
<dbReference type="NCBIfam" id="NF003656">
    <property type="entry name" value="PRK05287.1-4"/>
    <property type="match status" value="1"/>
</dbReference>
<keyword evidence="2 5" id="KW-0132">Cell division</keyword>
<evidence type="ECO:0000313" key="7">
    <source>
        <dbReference type="Proteomes" id="UP000012043"/>
    </source>
</evidence>
<dbReference type="Proteomes" id="UP000012043">
    <property type="component" value="Unassembled WGS sequence"/>
</dbReference>
<evidence type="ECO:0000256" key="3">
    <source>
        <dbReference type="ARBA" id="ARBA00023210"/>
    </source>
</evidence>
<dbReference type="InterPro" id="IPR009777">
    <property type="entry name" value="ZapD"/>
</dbReference>
<dbReference type="GO" id="GO:0043093">
    <property type="term" value="P:FtsZ-dependent cytokinesis"/>
    <property type="evidence" value="ECO:0007669"/>
    <property type="project" value="UniProtKB-UniRule"/>
</dbReference>
<dbReference type="EMBL" id="ALAB01000002">
    <property type="protein sequence ID" value="EJI86900.1"/>
    <property type="molecule type" value="Genomic_DNA"/>
</dbReference>
<evidence type="ECO:0000256" key="2">
    <source>
        <dbReference type="ARBA" id="ARBA00022618"/>
    </source>
</evidence>
<dbReference type="GO" id="GO:0005737">
    <property type="term" value="C:cytoplasm"/>
    <property type="evidence" value="ECO:0007669"/>
    <property type="project" value="UniProtKB-SubCell"/>
</dbReference>
<proteinExistence type="inferred from homology"/>
<dbReference type="GO" id="GO:0032153">
    <property type="term" value="C:cell division site"/>
    <property type="evidence" value="ECO:0007669"/>
    <property type="project" value="TreeGrafter"/>
</dbReference>
<dbReference type="NCBIfam" id="NF003655">
    <property type="entry name" value="PRK05287.1-3"/>
    <property type="match status" value="1"/>
</dbReference>
<dbReference type="Gene3D" id="2.60.440.10">
    <property type="entry name" value="YacF-like domains"/>
    <property type="match status" value="1"/>
</dbReference>
<accession>J1YG33</accession>
<comment type="subcellular location">
    <subcellularLocation>
        <location evidence="5">Cytoplasm</location>
    </subcellularLocation>
    <text evidence="5">Localizes to mid-cell in an FtsZ-dependent manner.</text>
</comment>
<dbReference type="InterPro" id="IPR036268">
    <property type="entry name" value="ZapD_sf"/>
</dbReference>
<dbReference type="Pfam" id="PF07072">
    <property type="entry name" value="ZapD"/>
    <property type="match status" value="1"/>
</dbReference>
<keyword evidence="1 5" id="KW-0963">Cytoplasm</keyword>
<comment type="function">
    <text evidence="5">Cell division factor that enhances FtsZ-ring assembly. Directly interacts with FtsZ and promotes bundling of FtsZ protofilaments, with a reduction in FtsZ GTPase activity.</text>
</comment>
<comment type="caution">
    <text evidence="6">The sequence shown here is derived from an EMBL/GenBank/DDBJ whole genome shotgun (WGS) entry which is preliminary data.</text>
</comment>
<evidence type="ECO:0000256" key="5">
    <source>
        <dbReference type="HAMAP-Rule" id="MF_01092"/>
    </source>
</evidence>
<keyword evidence="7" id="KW-1185">Reference proteome</keyword>
<dbReference type="PATRIC" id="fig|1197174.4.peg.437"/>
<dbReference type="SUPFAM" id="SSF160950">
    <property type="entry name" value="YacF-like"/>
    <property type="match status" value="1"/>
</dbReference>
<dbReference type="PANTHER" id="PTHR39455">
    <property type="entry name" value="CELL DIVISION PROTEIN ZAPD"/>
    <property type="match status" value="1"/>
</dbReference>
<keyword evidence="3 5" id="KW-0717">Septation</keyword>
<dbReference type="RefSeq" id="WP_008606737.1">
    <property type="nucleotide sequence ID" value="NZ_ALAB01000002.1"/>
</dbReference>
<dbReference type="HAMAP" id="MF_01092">
    <property type="entry name" value="ZapD"/>
    <property type="match status" value="1"/>
</dbReference>
<keyword evidence="4 5" id="KW-0131">Cell cycle</keyword>
<evidence type="ECO:0000313" key="6">
    <source>
        <dbReference type="EMBL" id="EJI86900.1"/>
    </source>
</evidence>
<dbReference type="PANTHER" id="PTHR39455:SF1">
    <property type="entry name" value="CELL DIVISION PROTEIN ZAPD"/>
    <property type="match status" value="1"/>
</dbReference>
<organism evidence="6 7">
    <name type="scientific">Alishewanella aestuarii B11</name>
    <dbReference type="NCBI Taxonomy" id="1197174"/>
    <lineage>
        <taxon>Bacteria</taxon>
        <taxon>Pseudomonadati</taxon>
        <taxon>Pseudomonadota</taxon>
        <taxon>Gammaproteobacteria</taxon>
        <taxon>Alteromonadales</taxon>
        <taxon>Alteromonadaceae</taxon>
        <taxon>Alishewanella</taxon>
    </lineage>
</organism>
<evidence type="ECO:0000256" key="4">
    <source>
        <dbReference type="ARBA" id="ARBA00023306"/>
    </source>
</evidence>
<evidence type="ECO:0000256" key="1">
    <source>
        <dbReference type="ARBA" id="ARBA00022490"/>
    </source>
</evidence>
<dbReference type="InterPro" id="IPR027462">
    <property type="entry name" value="ZapD_C"/>
</dbReference>
<dbReference type="Gene3D" id="1.10.3900.10">
    <property type="entry name" value="YacF-like"/>
    <property type="match status" value="1"/>
</dbReference>
<name>J1YG33_9ALTE</name>
<dbReference type="GO" id="GO:0000917">
    <property type="term" value="P:division septum assembly"/>
    <property type="evidence" value="ECO:0007669"/>
    <property type="project" value="UniProtKB-KW"/>
</dbReference>
<dbReference type="AlphaFoldDB" id="J1YG33"/>
<comment type="similarity">
    <text evidence="5">Belongs to the ZapD family.</text>
</comment>
<reference evidence="6 7" key="1">
    <citation type="journal article" date="2012" name="J. Bacteriol.">
        <title>Genome Sequence of Pectin-Degrading Alishewanella aestuarii Strain B11T, Isolated from Tidal Flat Sediment.</title>
        <authorList>
            <person name="Jung J."/>
            <person name="Choi S."/>
            <person name="Chun J."/>
            <person name="Park W."/>
        </authorList>
    </citation>
    <scope>NUCLEOTIDE SEQUENCE [LARGE SCALE GENOMIC DNA]</scope>
    <source>
        <strain evidence="6 7">B11</strain>
    </source>
</reference>
<comment type="subunit">
    <text evidence="5">Interacts with FtsZ.</text>
</comment>
<sequence>MTAEIVYEHPLNNKIRTYLRIEHLFTQLSALGQQGGEAQQLSFFTTLFALIDVLDRSDIKPDLLKDLERCESQLVLWSRHPSVSDQKLQPLLQQALRFQTELLRAGKLAQALKEDKFLAPLRQRFALPGGCCYFDVPQLQYWLSLPEAEQRQQFNDWLAQLALTEQALAFVLNFIRQRGEFTPIEAENGFFQQNAEQYELLRIKYSHACCSFPTVSGNRYRYAIRFMQLSEQDGRSACAESVQFQLACC</sequence>